<dbReference type="SMART" id="SM00332">
    <property type="entry name" value="PP2Cc"/>
    <property type="match status" value="1"/>
</dbReference>
<keyword evidence="2" id="KW-0378">Hydrolase</keyword>
<protein>
    <submittedName>
        <fullName evidence="2">PP2C family protein-serine/threonine phosphatase</fullName>
        <ecNumber evidence="2">3.1.3.16</ecNumber>
    </submittedName>
</protein>
<dbReference type="EMBL" id="JBHTBS010000006">
    <property type="protein sequence ID" value="MFC7338172.1"/>
    <property type="molecule type" value="Genomic_DNA"/>
</dbReference>
<dbReference type="PROSITE" id="PS51746">
    <property type="entry name" value="PPM_2"/>
    <property type="match status" value="1"/>
</dbReference>
<dbReference type="CDD" id="cd00143">
    <property type="entry name" value="PP2Cc"/>
    <property type="match status" value="1"/>
</dbReference>
<evidence type="ECO:0000313" key="3">
    <source>
        <dbReference type="Proteomes" id="UP001596472"/>
    </source>
</evidence>
<organism evidence="2 3">
    <name type="scientific">Haloferula chungangensis</name>
    <dbReference type="NCBI Taxonomy" id="1048331"/>
    <lineage>
        <taxon>Bacteria</taxon>
        <taxon>Pseudomonadati</taxon>
        <taxon>Verrucomicrobiota</taxon>
        <taxon>Verrucomicrobiia</taxon>
        <taxon>Verrucomicrobiales</taxon>
        <taxon>Verrucomicrobiaceae</taxon>
        <taxon>Haloferula</taxon>
    </lineage>
</organism>
<dbReference type="InterPro" id="IPR036457">
    <property type="entry name" value="PPM-type-like_dom_sf"/>
</dbReference>
<sequence>MTPPSKDPGNLPSPTFLLESDLDKPLTVALPHGIAVLYSRPHPTRDSPNQDAAAVIPASDSQALLVVADGMGGTRQGGEAAATIVHQLARQLPLPSEDQQLRTAILNGIEEANLKILSELPGSGSTLAAVEVTGDTIRPYHIGDTEILVVGQRGKLKFQSISHSLVGMGVEAGLIDEVDALHHDDRHIILNAIGSAEMRIELGAPLALDRRDTLLLASDGLTDNLSLDDIIELLRKGPLDQAVIKLAELASKRMADSESGLPSKPDDLTLLAYRRSS</sequence>
<evidence type="ECO:0000313" key="2">
    <source>
        <dbReference type="EMBL" id="MFC7338172.1"/>
    </source>
</evidence>
<dbReference type="Proteomes" id="UP001596472">
    <property type="component" value="Unassembled WGS sequence"/>
</dbReference>
<reference evidence="3" key="1">
    <citation type="journal article" date="2019" name="Int. J. Syst. Evol. Microbiol.">
        <title>The Global Catalogue of Microorganisms (GCM) 10K type strain sequencing project: providing services to taxonomists for standard genome sequencing and annotation.</title>
        <authorList>
            <consortium name="The Broad Institute Genomics Platform"/>
            <consortium name="The Broad Institute Genome Sequencing Center for Infectious Disease"/>
            <person name="Wu L."/>
            <person name="Ma J."/>
        </authorList>
    </citation>
    <scope>NUCLEOTIDE SEQUENCE [LARGE SCALE GENOMIC DNA]</scope>
    <source>
        <strain evidence="3">CGMCC 4.1467</strain>
    </source>
</reference>
<accession>A0ABW2L735</accession>
<dbReference type="Gene3D" id="3.60.40.10">
    <property type="entry name" value="PPM-type phosphatase domain"/>
    <property type="match status" value="1"/>
</dbReference>
<dbReference type="SMART" id="SM00331">
    <property type="entry name" value="PP2C_SIG"/>
    <property type="match status" value="1"/>
</dbReference>
<name>A0ABW2L735_9BACT</name>
<dbReference type="EC" id="3.1.3.16" evidence="2"/>
<evidence type="ECO:0000259" key="1">
    <source>
        <dbReference type="PROSITE" id="PS51746"/>
    </source>
</evidence>
<dbReference type="RefSeq" id="WP_379713183.1">
    <property type="nucleotide sequence ID" value="NZ_JBHTBS010000006.1"/>
</dbReference>
<dbReference type="Pfam" id="PF13672">
    <property type="entry name" value="PP2C_2"/>
    <property type="match status" value="1"/>
</dbReference>
<comment type="caution">
    <text evidence="2">The sequence shown here is derived from an EMBL/GenBank/DDBJ whole genome shotgun (WGS) entry which is preliminary data.</text>
</comment>
<dbReference type="InterPro" id="IPR001932">
    <property type="entry name" value="PPM-type_phosphatase-like_dom"/>
</dbReference>
<proteinExistence type="predicted"/>
<keyword evidence="3" id="KW-1185">Reference proteome</keyword>
<dbReference type="SUPFAM" id="SSF81606">
    <property type="entry name" value="PP2C-like"/>
    <property type="match status" value="1"/>
</dbReference>
<dbReference type="GO" id="GO:0004722">
    <property type="term" value="F:protein serine/threonine phosphatase activity"/>
    <property type="evidence" value="ECO:0007669"/>
    <property type="project" value="UniProtKB-EC"/>
</dbReference>
<feature type="domain" description="PPM-type phosphatase" evidence="1">
    <location>
        <begin position="31"/>
        <end position="275"/>
    </location>
</feature>
<gene>
    <name evidence="2" type="ORF">ACFQY0_13340</name>
</gene>